<protein>
    <submittedName>
        <fullName evidence="2">Uncharacterized protein</fullName>
    </submittedName>
</protein>
<organism evidence="2 3">
    <name type="scientific">Halorientalis persicus</name>
    <dbReference type="NCBI Taxonomy" id="1367881"/>
    <lineage>
        <taxon>Archaea</taxon>
        <taxon>Methanobacteriati</taxon>
        <taxon>Methanobacteriota</taxon>
        <taxon>Stenosarchaea group</taxon>
        <taxon>Halobacteria</taxon>
        <taxon>Halobacteriales</taxon>
        <taxon>Haloarculaceae</taxon>
        <taxon>Halorientalis</taxon>
    </lineage>
</organism>
<dbReference type="AlphaFoldDB" id="A0A1H8WP61"/>
<dbReference type="Proteomes" id="UP000198775">
    <property type="component" value="Unassembled WGS sequence"/>
</dbReference>
<evidence type="ECO:0000256" key="1">
    <source>
        <dbReference type="SAM" id="MobiDB-lite"/>
    </source>
</evidence>
<proteinExistence type="predicted"/>
<reference evidence="3" key="1">
    <citation type="submission" date="2016-10" db="EMBL/GenBank/DDBJ databases">
        <authorList>
            <person name="Varghese N."/>
            <person name="Submissions S."/>
        </authorList>
    </citation>
    <scope>NUCLEOTIDE SEQUENCE [LARGE SCALE GENOMIC DNA]</scope>
    <source>
        <strain evidence="3">IBRC-M 10043</strain>
    </source>
</reference>
<gene>
    <name evidence="2" type="ORF">SAMN05216388_10686</name>
</gene>
<keyword evidence="3" id="KW-1185">Reference proteome</keyword>
<accession>A0A1H8WP61</accession>
<name>A0A1H8WP61_9EURY</name>
<sequence>MNFDHTSQKRLDGIHVDASELPPSAVLQSTLTSDVLQDTLTDAVRDMLAGTKKSERTLTLREQGLTARDGRYAPLVGCLDVREEDALPHQIPPEPVAHKNTLRYTVALGRGESAPVWSDYPTLKEALESDLVDDPLAVLAAAGVTPTIAARIDKDDFAERPRRQRENTLQLLATFATQCDVHLVCTWLRARWLADNLRSDPPLNFDSCLDTGRDGPHPAEEVASDALRTLNPECGSVQVLRELVDEPTQTVPQSSLPDLVRRDASTVSQHLNKHEGLDLVDRYSVGAGDHVLLCEAGSVLLDRLDAENGRQAKANCLFDTTRHSNKRPSKPPSQRGEGGPPRQQPLTAAADNTTTVARLASRSNHRAAVVFRLADSMRRRMIGASRQLCLAGCC</sequence>
<feature type="region of interest" description="Disordered" evidence="1">
    <location>
        <begin position="319"/>
        <end position="349"/>
    </location>
</feature>
<evidence type="ECO:0000313" key="2">
    <source>
        <dbReference type="EMBL" id="SEP29441.1"/>
    </source>
</evidence>
<dbReference type="EMBL" id="FOCX01000068">
    <property type="protein sequence ID" value="SEP29441.1"/>
    <property type="molecule type" value="Genomic_DNA"/>
</dbReference>
<evidence type="ECO:0000313" key="3">
    <source>
        <dbReference type="Proteomes" id="UP000198775"/>
    </source>
</evidence>